<evidence type="ECO:0000313" key="2">
    <source>
        <dbReference type="EMBL" id="PKA67481.1"/>
    </source>
</evidence>
<keyword evidence="3" id="KW-1185">Reference proteome</keyword>
<keyword evidence="1" id="KW-0732">Signal</keyword>
<accession>A0ABX4PTL5</accession>
<reference evidence="2 3" key="1">
    <citation type="submission" date="2017-11" db="EMBL/GenBank/DDBJ databases">
        <title>Genome sequencing of a diverse group of Pseudomonas species.</title>
        <authorList>
            <person name="Loper J."/>
        </authorList>
    </citation>
    <scope>NUCLEOTIDE SEQUENCE [LARGE SCALE GENOMIC DNA]</scope>
    <source>
        <strain evidence="2 3">LMG 25716</strain>
    </source>
</reference>
<protein>
    <recommendedName>
        <fullName evidence="4">Fimbrial protein</fullName>
    </recommendedName>
</protein>
<evidence type="ECO:0000256" key="1">
    <source>
        <dbReference type="SAM" id="SignalP"/>
    </source>
</evidence>
<comment type="caution">
    <text evidence="2">The sequence shown here is derived from an EMBL/GenBank/DDBJ whole genome shotgun (WGS) entry which is preliminary data.</text>
</comment>
<name>A0ABX4PTL5_9PSED</name>
<feature type="chain" id="PRO_5045501177" description="Fimbrial protein" evidence="1">
    <location>
        <begin position="36"/>
        <end position="424"/>
    </location>
</feature>
<organism evidence="2 3">
    <name type="scientific">Pseudomonas baetica</name>
    <dbReference type="NCBI Taxonomy" id="674054"/>
    <lineage>
        <taxon>Bacteria</taxon>
        <taxon>Pseudomonadati</taxon>
        <taxon>Pseudomonadota</taxon>
        <taxon>Gammaproteobacteria</taxon>
        <taxon>Pseudomonadales</taxon>
        <taxon>Pseudomonadaceae</taxon>
        <taxon>Pseudomonas</taxon>
    </lineage>
</organism>
<evidence type="ECO:0008006" key="4">
    <source>
        <dbReference type="Google" id="ProtNLM"/>
    </source>
</evidence>
<feature type="signal peptide" evidence="1">
    <location>
        <begin position="1"/>
        <end position="35"/>
    </location>
</feature>
<gene>
    <name evidence="2" type="ORF">ATI02_0180</name>
</gene>
<dbReference type="EMBL" id="PHHE01000001">
    <property type="protein sequence ID" value="PKA67481.1"/>
    <property type="molecule type" value="Genomic_DNA"/>
</dbReference>
<sequence>MIWDYTMKRLRSLKPGLGRYLSALLLATLPLCSEAGIVEVTAVFRPDPGNPMVNRFKNTKPSEGYCAHFAAYCESRDLFSLTLPLGGFPQTTGMRVQANHTDPRQGAFLKVPSDWRRLTVTNENGDTDELEVRISGVGGRADHGGDVVEMTGGGNYEHLWSTGRWHKAPFPCIAGGGLNGNSYYVIFMWMVPENAGACATTALFDLPHFEYRYLFFGYELRTPNPLKMPTGTYRGSIHYSVGPGMDFDIGDAVRPHDSAVTIDFVLSVEHTLKVEVPPGGNRIELLPQGGWQGWLQRNQRPERLFRDQTFNLSTSSRFKMHLECEYSNGGNDCSLYEPLSGHGVPLSVFVSLPGGLTDASGQPVTRRRLARDGSGTELFMPGYYLDRQPGALHFEIASKDVEQMLTGTGKTYRGNVTVVWDSEV</sequence>
<evidence type="ECO:0000313" key="3">
    <source>
        <dbReference type="Proteomes" id="UP000232455"/>
    </source>
</evidence>
<dbReference type="Proteomes" id="UP000232455">
    <property type="component" value="Unassembled WGS sequence"/>
</dbReference>
<proteinExistence type="predicted"/>